<dbReference type="OrthoDB" id="9805852at2"/>
<reference evidence="3 4" key="1">
    <citation type="journal article" date="2016" name="Int. J. Syst. Evol. Microbiol.">
        <title>Nocardioides albidus sp. nov., an actinobacterium isolated from garden soil.</title>
        <authorList>
            <person name="Singh H."/>
            <person name="Du J."/>
            <person name="Trinh H."/>
            <person name="Won K."/>
            <person name="Yang J.E."/>
            <person name="Yin C."/>
            <person name="Kook M."/>
            <person name="Yi T.H."/>
        </authorList>
    </citation>
    <scope>NUCLEOTIDE SEQUENCE [LARGE SCALE GENOMIC DNA]</scope>
    <source>
        <strain evidence="3 4">CCTCC AB 2015297</strain>
    </source>
</reference>
<dbReference type="InterPro" id="IPR006076">
    <property type="entry name" value="FAD-dep_OxRdtase"/>
</dbReference>
<proteinExistence type="predicted"/>
<dbReference type="GO" id="GO:0005737">
    <property type="term" value="C:cytoplasm"/>
    <property type="evidence" value="ECO:0007669"/>
    <property type="project" value="TreeGrafter"/>
</dbReference>
<keyword evidence="4" id="KW-1185">Reference proteome</keyword>
<evidence type="ECO:0000256" key="1">
    <source>
        <dbReference type="SAM" id="MobiDB-lite"/>
    </source>
</evidence>
<dbReference type="PANTHER" id="PTHR13847:SF285">
    <property type="entry name" value="FAD DEPENDENT OXIDOREDUCTASE DOMAIN-CONTAINING PROTEIN"/>
    <property type="match status" value="1"/>
</dbReference>
<comment type="caution">
    <text evidence="3">The sequence shown here is derived from an EMBL/GenBank/DDBJ whole genome shotgun (WGS) entry which is preliminary data.</text>
</comment>
<name>A0A5C4W0U9_9ACTN</name>
<dbReference type="Proteomes" id="UP000313231">
    <property type="component" value="Unassembled WGS sequence"/>
</dbReference>
<dbReference type="AlphaFoldDB" id="A0A5C4W0U9"/>
<dbReference type="InterPro" id="IPR036188">
    <property type="entry name" value="FAD/NAD-bd_sf"/>
</dbReference>
<organism evidence="3 4">
    <name type="scientific">Nocardioides albidus</name>
    <dbReference type="NCBI Taxonomy" id="1517589"/>
    <lineage>
        <taxon>Bacteria</taxon>
        <taxon>Bacillati</taxon>
        <taxon>Actinomycetota</taxon>
        <taxon>Actinomycetes</taxon>
        <taxon>Propionibacteriales</taxon>
        <taxon>Nocardioidaceae</taxon>
        <taxon>Nocardioides</taxon>
    </lineage>
</organism>
<protein>
    <submittedName>
        <fullName evidence="3">FAD-dependent oxidoreductase</fullName>
    </submittedName>
</protein>
<feature type="compositionally biased region" description="Basic and acidic residues" evidence="1">
    <location>
        <begin position="1"/>
        <end position="11"/>
    </location>
</feature>
<dbReference type="Pfam" id="PF01266">
    <property type="entry name" value="DAO"/>
    <property type="match status" value="1"/>
</dbReference>
<accession>A0A5C4W0U9</accession>
<dbReference type="EMBL" id="VDMP01000022">
    <property type="protein sequence ID" value="TNM41176.1"/>
    <property type="molecule type" value="Genomic_DNA"/>
</dbReference>
<dbReference type="PANTHER" id="PTHR13847">
    <property type="entry name" value="SARCOSINE DEHYDROGENASE-RELATED"/>
    <property type="match status" value="1"/>
</dbReference>
<dbReference type="Gene3D" id="3.30.9.10">
    <property type="entry name" value="D-Amino Acid Oxidase, subunit A, domain 2"/>
    <property type="match status" value="1"/>
</dbReference>
<dbReference type="Gene3D" id="3.50.50.60">
    <property type="entry name" value="FAD/NAD(P)-binding domain"/>
    <property type="match status" value="1"/>
</dbReference>
<feature type="domain" description="FAD dependent oxidoreductase" evidence="2">
    <location>
        <begin position="35"/>
        <end position="396"/>
    </location>
</feature>
<evidence type="ECO:0000313" key="3">
    <source>
        <dbReference type="EMBL" id="TNM41176.1"/>
    </source>
</evidence>
<dbReference type="SUPFAM" id="SSF51905">
    <property type="entry name" value="FAD/NAD(P)-binding domain"/>
    <property type="match status" value="1"/>
</dbReference>
<gene>
    <name evidence="3" type="ORF">FHP29_09245</name>
</gene>
<feature type="region of interest" description="Disordered" evidence="1">
    <location>
        <begin position="1"/>
        <end position="26"/>
    </location>
</feature>
<sequence length="461" mass="50300">MSDRAARRTGEVSHWWAEVGPPEPQDPLPGDLEADVAIVGAGYTGLWTAYYLAEMRPDLDVRVVEQRYAGYGASGRNGGWLSASVTGGLDGYARTHPRADVARFQTAMNDAVEEVVRVAERHAIDAGIRRGGTLLVARNAAQEGRARAAAAAAARWPETGARLLSADEGDARIRVAGTRAALWEPHCARIQPARLAQGLARVVRERGVRIHEDTTVRSIAAGRVETDRGTVRARHVIRATEGFTAGLSGERRTWVPMNSSMIVTDPLPAAAWAEIGWEHYDTLEDFAHVYSYAQRTTDGRIAIGGRGNPYRFGSRTDLDGDIPDRTVRHLREVLCSWFPALRDVGIAHAWSGVLGVPRNWRATVGYDAATGLGWAGGYVGTGVTATNLAGRTLADLIAGERTERTTLPWVDQRARHWEPEPLRWVGIHGLYRAYGLADRLEARGGRRTSWIATAANRISGR</sequence>
<evidence type="ECO:0000259" key="2">
    <source>
        <dbReference type="Pfam" id="PF01266"/>
    </source>
</evidence>
<dbReference type="RefSeq" id="WP_139622571.1">
    <property type="nucleotide sequence ID" value="NZ_VDMP01000022.1"/>
</dbReference>
<evidence type="ECO:0000313" key="4">
    <source>
        <dbReference type="Proteomes" id="UP000313231"/>
    </source>
</evidence>